<dbReference type="GeneID" id="34617406"/>
<feature type="compositionally biased region" description="Basic and acidic residues" evidence="1">
    <location>
        <begin position="155"/>
        <end position="167"/>
    </location>
</feature>
<dbReference type="GO" id="GO:0005737">
    <property type="term" value="C:cytoplasm"/>
    <property type="evidence" value="ECO:0007669"/>
    <property type="project" value="TreeGrafter"/>
</dbReference>
<dbReference type="PANTHER" id="PTHR22997:SF0">
    <property type="entry name" value="PIH1 DOMAIN-CONTAINING PROTEIN 1"/>
    <property type="match status" value="1"/>
</dbReference>
<evidence type="ECO:0000256" key="1">
    <source>
        <dbReference type="SAM" id="MobiDB-lite"/>
    </source>
</evidence>
<dbReference type="OrthoDB" id="349344at2759"/>
<keyword evidence="2" id="KW-1185">Reference proteome</keyword>
<accession>A0A6P6RSV0</accession>
<dbReference type="AlphaFoldDB" id="A0A6P6RSV0"/>
<evidence type="ECO:0000313" key="2">
    <source>
        <dbReference type="Proteomes" id="UP000515125"/>
    </source>
</evidence>
<gene>
    <name evidence="3" type="primary">LOC34617406</name>
</gene>
<name>A0A6P6RSV0_9EIME</name>
<reference evidence="3" key="1">
    <citation type="submission" date="2025-08" db="UniProtKB">
        <authorList>
            <consortium name="RefSeq"/>
        </authorList>
    </citation>
    <scope>IDENTIFICATION</scope>
</reference>
<evidence type="ECO:0000313" key="3">
    <source>
        <dbReference type="RefSeq" id="XP_026190883.1"/>
    </source>
</evidence>
<sequence length="775" mass="83268">MSCNVTYKTQAEGLELTYAEVERLGAAMRKKEFGFLMKEYVEEISEPKYKQEQDEYLLQLEKQGEAPKGTALFRPRPEGSSCLTSDVCVHPTTIDNIRAKDSLLSVLIDQAARTLEEQFFKGEKLSRVGRKELKRLVKQAKNKTHIKTTEQQPNHLEHQDNQQDHQQDLQPEQLLHPQPWATYSVVYVGEVGIGEFASHDLQESQTQASRARASEIVVEWHASNRLALSLCKSPEQNIVIPLPFDVERSAATAKFLKAKRVLKVQAPVVAAASSTKNTISRKKSSTFDGKNVENPAGIGTTNPETDESHQIANTTVTLAAPAEASDKETLHAAALLAPHDADRAVDSQVSGSTATAEVETLAARTCATTRAAGSEATATPTAPQNADTGRGIAAAHSAAGKTVELAEAGTPTAGTEAPPTDASTRPEILADTLWTASVAAASITEVSTASGISEPLASVRTALEVSAPLEEDRSTNIAFGSAKARVSAELRPLVRKQLDLLQCSDGHQNILLFLLLPQQQRPVETMLSLSSNALLVRIISEETPCRLSVATAATLAPDGDMNTKFLENQKDRNENSRLFEWGWAGVPCGPLDLQQYRLSPAAVTAAAERFLDATATEVPGDKNATTEAVATIASAKASAMNSSPALAGSTAAHAVLSAGFTEARGDNGSINADQVLWRLVIRKHQAGLWSAPYFSPCCTTWEELLLQQSQQELDQEKTGAASELVSAPTAAPLNPDPTKGFRNETTTVAADETTASQLPLGPLLLLENTLWRQIV</sequence>
<feature type="region of interest" description="Disordered" evidence="1">
    <location>
        <begin position="712"/>
        <end position="739"/>
    </location>
</feature>
<dbReference type="InterPro" id="IPR050734">
    <property type="entry name" value="PIH1/Kintoun_subfamily"/>
</dbReference>
<feature type="region of interest" description="Disordered" evidence="1">
    <location>
        <begin position="140"/>
        <end position="167"/>
    </location>
</feature>
<dbReference type="Proteomes" id="UP000515125">
    <property type="component" value="Unplaced"/>
</dbReference>
<organism evidence="2 3">
    <name type="scientific">Cyclospora cayetanensis</name>
    <dbReference type="NCBI Taxonomy" id="88456"/>
    <lineage>
        <taxon>Eukaryota</taxon>
        <taxon>Sar</taxon>
        <taxon>Alveolata</taxon>
        <taxon>Apicomplexa</taxon>
        <taxon>Conoidasida</taxon>
        <taxon>Coccidia</taxon>
        <taxon>Eucoccidiorida</taxon>
        <taxon>Eimeriorina</taxon>
        <taxon>Eimeriidae</taxon>
        <taxon>Cyclospora</taxon>
    </lineage>
</organism>
<protein>
    <submittedName>
        <fullName evidence="3">Uncharacterized protein LOC34617406</fullName>
    </submittedName>
</protein>
<proteinExistence type="predicted"/>
<dbReference type="RefSeq" id="XP_026190883.1">
    <property type="nucleotide sequence ID" value="XM_026335098.1"/>
</dbReference>
<feature type="region of interest" description="Disordered" evidence="1">
    <location>
        <begin position="281"/>
        <end position="308"/>
    </location>
</feature>
<dbReference type="PANTHER" id="PTHR22997">
    <property type="entry name" value="PIH1 DOMAIN-CONTAINING PROTEIN 1"/>
    <property type="match status" value="1"/>
</dbReference>